<gene>
    <name evidence="2" type="ORF">FC83_GL002414</name>
</gene>
<dbReference type="EMBL" id="AZGA01000002">
    <property type="protein sequence ID" value="KRM36542.1"/>
    <property type="molecule type" value="Genomic_DNA"/>
</dbReference>
<dbReference type="InterPro" id="IPR013830">
    <property type="entry name" value="SGNH_hydro"/>
</dbReference>
<keyword evidence="3" id="KW-1185">Reference proteome</keyword>
<accession>A0A0R1Y2H0</accession>
<feature type="domain" description="SGNH hydrolase-type esterase" evidence="1">
    <location>
        <begin position="24"/>
        <end position="252"/>
    </location>
</feature>
<dbReference type="InterPro" id="IPR036514">
    <property type="entry name" value="SGNH_hydro_sf"/>
</dbReference>
<dbReference type="Pfam" id="PF13472">
    <property type="entry name" value="Lipase_GDSL_2"/>
    <property type="match status" value="1"/>
</dbReference>
<protein>
    <submittedName>
        <fullName evidence="2">Lysophospholipase L1 related esterase</fullName>
    </submittedName>
</protein>
<reference evidence="2 3" key="1">
    <citation type="journal article" date="2015" name="Genome Announc.">
        <title>Expanding the biotechnology potential of lactobacilli through comparative genomics of 213 strains and associated genera.</title>
        <authorList>
            <person name="Sun Z."/>
            <person name="Harris H.M."/>
            <person name="McCann A."/>
            <person name="Guo C."/>
            <person name="Argimon S."/>
            <person name="Zhang W."/>
            <person name="Yang X."/>
            <person name="Jeffery I.B."/>
            <person name="Cooney J.C."/>
            <person name="Kagawa T.F."/>
            <person name="Liu W."/>
            <person name="Song Y."/>
            <person name="Salvetti E."/>
            <person name="Wrobel A."/>
            <person name="Rasinkangas P."/>
            <person name="Parkhill J."/>
            <person name="Rea M.C."/>
            <person name="O'Sullivan O."/>
            <person name="Ritari J."/>
            <person name="Douillard F.P."/>
            <person name="Paul Ross R."/>
            <person name="Yang R."/>
            <person name="Briner A.E."/>
            <person name="Felis G.E."/>
            <person name="de Vos W.M."/>
            <person name="Barrangou R."/>
            <person name="Klaenhammer T.R."/>
            <person name="Caufield P.W."/>
            <person name="Cui Y."/>
            <person name="Zhang H."/>
            <person name="O'Toole P.W."/>
        </authorList>
    </citation>
    <scope>NUCLEOTIDE SEQUENCE [LARGE SCALE GENOMIC DNA]</scope>
    <source>
        <strain evidence="2 3">DSM 18527</strain>
    </source>
</reference>
<sequence>MALAAKKTTKSVRPVAKKQLQITAIGDSLTQGVGDSAKDQGYVGLLKKTITKKYPKTKVTTANFGVGGNTSAQILDRVLNDPKITASVQKADAVVMTMGGNDIMQVISKDPLHVTTQAVDTKAQAACKNLTQIIQKIRTVNSQVPIFVIGLYNPFYVLMPTVTTMQAAVHSWNAGTQAALKLQNRSYFVPVDAILTKGDAKTKKAVAKRLKSVATTKQAQAASNSSSKKEPELTNPYLYKKDHFHPNHVGYEKMTTELYQVMADHKKLWLYQKK</sequence>
<organism evidence="2 3">
    <name type="scientific">Agrilactobacillus composti DSM 18527 = JCM 14202</name>
    <dbReference type="NCBI Taxonomy" id="1423734"/>
    <lineage>
        <taxon>Bacteria</taxon>
        <taxon>Bacillati</taxon>
        <taxon>Bacillota</taxon>
        <taxon>Bacilli</taxon>
        <taxon>Lactobacillales</taxon>
        <taxon>Lactobacillaceae</taxon>
        <taxon>Agrilactobacillus</taxon>
    </lineage>
</organism>
<comment type="caution">
    <text evidence="2">The sequence shown here is derived from an EMBL/GenBank/DDBJ whole genome shotgun (WGS) entry which is preliminary data.</text>
</comment>
<dbReference type="PATRIC" id="fig|1423734.3.peg.2448"/>
<dbReference type="AlphaFoldDB" id="A0A0R1Y2H0"/>
<dbReference type="PANTHER" id="PTHR30383:SF27">
    <property type="entry name" value="SPORE GERMINATION LIPASE LIPC"/>
    <property type="match status" value="1"/>
</dbReference>
<dbReference type="GO" id="GO:0004622">
    <property type="term" value="F:phosphatidylcholine lysophospholipase activity"/>
    <property type="evidence" value="ECO:0007669"/>
    <property type="project" value="TreeGrafter"/>
</dbReference>
<evidence type="ECO:0000313" key="2">
    <source>
        <dbReference type="EMBL" id="KRM36542.1"/>
    </source>
</evidence>
<proteinExistence type="predicted"/>
<dbReference type="eggNOG" id="COG2755">
    <property type="taxonomic scope" value="Bacteria"/>
</dbReference>
<evidence type="ECO:0000313" key="3">
    <source>
        <dbReference type="Proteomes" id="UP000051236"/>
    </source>
</evidence>
<dbReference type="PANTHER" id="PTHR30383">
    <property type="entry name" value="THIOESTERASE 1/PROTEASE 1/LYSOPHOSPHOLIPASE L1"/>
    <property type="match status" value="1"/>
</dbReference>
<dbReference type="STRING" id="1423734.FC83_GL002414"/>
<dbReference type="InterPro" id="IPR051532">
    <property type="entry name" value="Ester_Hydrolysis_Enzymes"/>
</dbReference>
<dbReference type="SUPFAM" id="SSF52266">
    <property type="entry name" value="SGNH hydrolase"/>
    <property type="match status" value="1"/>
</dbReference>
<dbReference type="Gene3D" id="3.40.50.1110">
    <property type="entry name" value="SGNH hydrolase"/>
    <property type="match status" value="1"/>
</dbReference>
<evidence type="ECO:0000259" key="1">
    <source>
        <dbReference type="Pfam" id="PF13472"/>
    </source>
</evidence>
<dbReference type="Proteomes" id="UP000051236">
    <property type="component" value="Unassembled WGS sequence"/>
</dbReference>
<name>A0A0R1Y2H0_9LACO</name>